<reference evidence="3" key="2">
    <citation type="submission" date="2022-01" db="EMBL/GenBank/DDBJ databases">
        <authorList>
            <person name="Yamashiro T."/>
            <person name="Shiraishi A."/>
            <person name="Satake H."/>
            <person name="Nakayama K."/>
        </authorList>
    </citation>
    <scope>NUCLEOTIDE SEQUENCE</scope>
</reference>
<dbReference type="PANTHER" id="PTHR47346:SF1">
    <property type="entry name" value="GPI INOSITOL-DEACYLASE"/>
    <property type="match status" value="1"/>
</dbReference>
<dbReference type="Gene3D" id="3.40.50.1820">
    <property type="entry name" value="alpha/beta hydrolase"/>
    <property type="match status" value="1"/>
</dbReference>
<keyword evidence="1" id="KW-1133">Transmembrane helix</keyword>
<keyword evidence="1" id="KW-0812">Transmembrane</keyword>
<evidence type="ECO:0000256" key="1">
    <source>
        <dbReference type="RuleBase" id="RU365011"/>
    </source>
</evidence>
<comment type="caution">
    <text evidence="1">Lacks conserved residue(s) required for the propagation of feature annotation.</text>
</comment>
<protein>
    <recommendedName>
        <fullName evidence="1">GPI inositol-deacylase</fullName>
        <ecNumber evidence="1">3.1.-.-</ecNumber>
    </recommendedName>
</protein>
<keyword evidence="1" id="KW-0378">Hydrolase</keyword>
<dbReference type="InterPro" id="IPR029058">
    <property type="entry name" value="AB_hydrolase_fold"/>
</dbReference>
<dbReference type="SUPFAM" id="SSF53474">
    <property type="entry name" value="alpha/beta-Hydrolases"/>
    <property type="match status" value="1"/>
</dbReference>
<reference evidence="3" key="1">
    <citation type="journal article" date="2022" name="Int. J. Mol. Sci.">
        <title>Draft Genome of Tanacetum Coccineum: Genomic Comparison of Closely Related Tanacetum-Family Plants.</title>
        <authorList>
            <person name="Yamashiro T."/>
            <person name="Shiraishi A."/>
            <person name="Nakayama K."/>
            <person name="Satake H."/>
        </authorList>
    </citation>
    <scope>NUCLEOTIDE SEQUENCE</scope>
</reference>
<keyword evidence="1" id="KW-0256">Endoplasmic reticulum</keyword>
<evidence type="ECO:0000313" key="3">
    <source>
        <dbReference type="EMBL" id="GJT34933.1"/>
    </source>
</evidence>
<name>A0ABQ5D9F2_9ASTR</name>
<dbReference type="EC" id="3.1.-.-" evidence="1"/>
<evidence type="ECO:0000259" key="2">
    <source>
        <dbReference type="Pfam" id="PF07819"/>
    </source>
</evidence>
<comment type="similarity">
    <text evidence="1">Belongs to the GPI inositol-deacylase family.</text>
</comment>
<dbReference type="Proteomes" id="UP001151760">
    <property type="component" value="Unassembled WGS sequence"/>
</dbReference>
<keyword evidence="1" id="KW-0813">Transport</keyword>
<feature type="transmembrane region" description="Helical" evidence="1">
    <location>
        <begin position="18"/>
        <end position="38"/>
    </location>
</feature>
<sequence>MVGLMEGTAHSWIDQGGILHASGVQMIKLILLISKLVRSLINIKILRMRLNLVVCLILSYFFGHSMGGFVARAAVVHPNLRKSVVETGITLSTPHQSPPAAIIGSLLRVHRLAMEKG</sequence>
<comment type="function">
    <text evidence="1">Involved in inositol deacylation of GPI-anchored proteins which plays important roles in the quality control and ER-associated degradation of GPI-anchored proteins.</text>
</comment>
<organism evidence="3 4">
    <name type="scientific">Tanacetum coccineum</name>
    <dbReference type="NCBI Taxonomy" id="301880"/>
    <lineage>
        <taxon>Eukaryota</taxon>
        <taxon>Viridiplantae</taxon>
        <taxon>Streptophyta</taxon>
        <taxon>Embryophyta</taxon>
        <taxon>Tracheophyta</taxon>
        <taxon>Spermatophyta</taxon>
        <taxon>Magnoliopsida</taxon>
        <taxon>eudicotyledons</taxon>
        <taxon>Gunneridae</taxon>
        <taxon>Pentapetalae</taxon>
        <taxon>asterids</taxon>
        <taxon>campanulids</taxon>
        <taxon>Asterales</taxon>
        <taxon>Asteraceae</taxon>
        <taxon>Asteroideae</taxon>
        <taxon>Anthemideae</taxon>
        <taxon>Anthemidinae</taxon>
        <taxon>Tanacetum</taxon>
    </lineage>
</organism>
<evidence type="ECO:0000313" key="4">
    <source>
        <dbReference type="Proteomes" id="UP001151760"/>
    </source>
</evidence>
<keyword evidence="1" id="KW-0653">Protein transport</keyword>
<feature type="domain" description="GPI inositol-deacylase PGAP1-like alpha/beta" evidence="2">
    <location>
        <begin position="62"/>
        <end position="109"/>
    </location>
</feature>
<gene>
    <name evidence="3" type="ORF">Tco_0925352</name>
</gene>
<proteinExistence type="inferred from homology"/>
<accession>A0ABQ5D9F2</accession>
<keyword evidence="1" id="KW-0472">Membrane</keyword>
<comment type="subcellular location">
    <subcellularLocation>
        <location evidence="1">Endoplasmic reticulum membrane</location>
    </subcellularLocation>
</comment>
<dbReference type="PANTHER" id="PTHR47346">
    <property type="entry name" value="HYDROLASES, ACTING ON ESTER BOND"/>
    <property type="match status" value="1"/>
</dbReference>
<dbReference type="Pfam" id="PF07819">
    <property type="entry name" value="PGAP1"/>
    <property type="match status" value="1"/>
</dbReference>
<comment type="caution">
    <text evidence="3">The sequence shown here is derived from an EMBL/GenBank/DDBJ whole genome shotgun (WGS) entry which is preliminary data.</text>
</comment>
<feature type="transmembrane region" description="Helical" evidence="1">
    <location>
        <begin position="50"/>
        <end position="71"/>
    </location>
</feature>
<dbReference type="EMBL" id="BQNB010015007">
    <property type="protein sequence ID" value="GJT34933.1"/>
    <property type="molecule type" value="Genomic_DNA"/>
</dbReference>
<dbReference type="InterPro" id="IPR012908">
    <property type="entry name" value="PGAP1-ab_dom-like"/>
</dbReference>
<keyword evidence="4" id="KW-1185">Reference proteome</keyword>